<dbReference type="Proteomes" id="UP000070383">
    <property type="component" value="Unassembled WGS sequence"/>
</dbReference>
<dbReference type="InterPro" id="IPR027417">
    <property type="entry name" value="P-loop_NTPase"/>
</dbReference>
<sequence>MDKLILETKNLTKSFGKQKAVDSISLKIKENSIYGLLGPNGAGKSTTLKMITGMIHKTSGQIFFEGHEWSRDDLSDIGALIEMPALYENLSARENLKVRTLLLGLPDSRIDEVLEIVSLKDTGKKKSGQFSVGMKQRLGIAIALLNNPKLLILDEPTNGLDPLGIQELRDLIRSFPEKGITVILSSHILAEVEQTADHIGIINNGKLQYQNIINHNDNLEELFMNVIKSGMGV</sequence>
<evidence type="ECO:0000313" key="7">
    <source>
        <dbReference type="Proteomes" id="UP000070383"/>
    </source>
</evidence>
<organism evidence="6 7">
    <name type="scientific">Anaerococcus tetradius</name>
    <dbReference type="NCBI Taxonomy" id="33036"/>
    <lineage>
        <taxon>Bacteria</taxon>
        <taxon>Bacillati</taxon>
        <taxon>Bacillota</taxon>
        <taxon>Tissierellia</taxon>
        <taxon>Tissierellales</taxon>
        <taxon>Peptoniphilaceae</taxon>
        <taxon>Anaerococcus</taxon>
    </lineage>
</organism>
<dbReference type="PROSITE" id="PS50893">
    <property type="entry name" value="ABC_TRANSPORTER_2"/>
    <property type="match status" value="1"/>
</dbReference>
<dbReference type="Pfam" id="PF00005">
    <property type="entry name" value="ABC_tran"/>
    <property type="match status" value="1"/>
</dbReference>
<evidence type="ECO:0000256" key="1">
    <source>
        <dbReference type="ARBA" id="ARBA00005417"/>
    </source>
</evidence>
<dbReference type="STRING" id="33036.HMPREF3200_00681"/>
<dbReference type="Gene3D" id="3.40.50.300">
    <property type="entry name" value="P-loop containing nucleotide triphosphate hydrolases"/>
    <property type="match status" value="1"/>
</dbReference>
<dbReference type="InterPro" id="IPR022501">
    <property type="entry name" value="ABC_Gallidermin_ATP-bd"/>
</dbReference>
<dbReference type="OrthoDB" id="9809205at2"/>
<evidence type="ECO:0000256" key="2">
    <source>
        <dbReference type="ARBA" id="ARBA00022448"/>
    </source>
</evidence>
<dbReference type="NCBIfam" id="TIGR03740">
    <property type="entry name" value="galliderm_ABC"/>
    <property type="match status" value="1"/>
</dbReference>
<dbReference type="EMBL" id="LRPM01000023">
    <property type="protein sequence ID" value="KWZ78543.1"/>
    <property type="molecule type" value="Genomic_DNA"/>
</dbReference>
<dbReference type="SMART" id="SM00382">
    <property type="entry name" value="AAA"/>
    <property type="match status" value="1"/>
</dbReference>
<dbReference type="InterPro" id="IPR003593">
    <property type="entry name" value="AAA+_ATPase"/>
</dbReference>
<evidence type="ECO:0000259" key="5">
    <source>
        <dbReference type="PROSITE" id="PS50893"/>
    </source>
</evidence>
<feature type="domain" description="ABC transporter" evidence="5">
    <location>
        <begin position="6"/>
        <end position="229"/>
    </location>
</feature>
<dbReference type="GO" id="GO:0016887">
    <property type="term" value="F:ATP hydrolysis activity"/>
    <property type="evidence" value="ECO:0007669"/>
    <property type="project" value="InterPro"/>
</dbReference>
<dbReference type="AlphaFoldDB" id="A0A133KG56"/>
<dbReference type="PATRIC" id="fig|33036.3.peg.677"/>
<dbReference type="InterPro" id="IPR003439">
    <property type="entry name" value="ABC_transporter-like_ATP-bd"/>
</dbReference>
<dbReference type="PROSITE" id="PS00211">
    <property type="entry name" value="ABC_TRANSPORTER_1"/>
    <property type="match status" value="1"/>
</dbReference>
<evidence type="ECO:0000256" key="4">
    <source>
        <dbReference type="ARBA" id="ARBA00022840"/>
    </source>
</evidence>
<dbReference type="InterPro" id="IPR017871">
    <property type="entry name" value="ABC_transporter-like_CS"/>
</dbReference>
<dbReference type="SUPFAM" id="SSF52540">
    <property type="entry name" value="P-loop containing nucleoside triphosphate hydrolases"/>
    <property type="match status" value="1"/>
</dbReference>
<proteinExistence type="inferred from homology"/>
<dbReference type="CDD" id="cd03268">
    <property type="entry name" value="ABC_BcrA_bacitracin_resist"/>
    <property type="match status" value="1"/>
</dbReference>
<name>A0A133KG56_9FIRM</name>
<reference evidence="7" key="1">
    <citation type="submission" date="2016-01" db="EMBL/GenBank/DDBJ databases">
        <authorList>
            <person name="Mitreva M."/>
            <person name="Pepin K.H."/>
            <person name="Mihindukulasuriya K.A."/>
            <person name="Fulton R."/>
            <person name="Fronick C."/>
            <person name="O'Laughlin M."/>
            <person name="Miner T."/>
            <person name="Herter B."/>
            <person name="Rosa B.A."/>
            <person name="Cordes M."/>
            <person name="Tomlinson C."/>
            <person name="Wollam A."/>
            <person name="Palsikar V.B."/>
            <person name="Mardis E.R."/>
            <person name="Wilson R.K."/>
        </authorList>
    </citation>
    <scope>NUCLEOTIDE SEQUENCE [LARGE SCALE GENOMIC DNA]</scope>
    <source>
        <strain evidence="7">MJR8151</strain>
    </source>
</reference>
<dbReference type="PANTHER" id="PTHR43335:SF4">
    <property type="entry name" value="ABC TRANSPORTER, ATP-BINDING PROTEIN"/>
    <property type="match status" value="1"/>
</dbReference>
<comment type="similarity">
    <text evidence="1">Belongs to the ABC transporter superfamily.</text>
</comment>
<protein>
    <submittedName>
        <fullName evidence="6">Mutacin ABC transporter, ATP-binding protein MutF</fullName>
    </submittedName>
</protein>
<keyword evidence="2" id="KW-0813">Transport</keyword>
<evidence type="ECO:0000313" key="6">
    <source>
        <dbReference type="EMBL" id="KWZ78543.1"/>
    </source>
</evidence>
<keyword evidence="4 6" id="KW-0067">ATP-binding</keyword>
<dbReference type="GO" id="GO:0005524">
    <property type="term" value="F:ATP binding"/>
    <property type="evidence" value="ECO:0007669"/>
    <property type="project" value="UniProtKB-KW"/>
</dbReference>
<keyword evidence="3" id="KW-0547">Nucleotide-binding</keyword>
<accession>A0A133KG56</accession>
<dbReference type="RefSeq" id="WP_060929194.1">
    <property type="nucleotide sequence ID" value="NZ_KQ955266.1"/>
</dbReference>
<dbReference type="PANTHER" id="PTHR43335">
    <property type="entry name" value="ABC TRANSPORTER, ATP-BINDING PROTEIN"/>
    <property type="match status" value="1"/>
</dbReference>
<keyword evidence="7" id="KW-1185">Reference proteome</keyword>
<evidence type="ECO:0000256" key="3">
    <source>
        <dbReference type="ARBA" id="ARBA00022741"/>
    </source>
</evidence>
<gene>
    <name evidence="6" type="ORF">HMPREF3200_00681</name>
</gene>
<comment type="caution">
    <text evidence="6">The sequence shown here is derived from an EMBL/GenBank/DDBJ whole genome shotgun (WGS) entry which is preliminary data.</text>
</comment>